<feature type="compositionally biased region" description="Polar residues" evidence="3">
    <location>
        <begin position="16"/>
        <end position="31"/>
    </location>
</feature>
<accession>A0A2H4SDN4</accession>
<evidence type="ECO:0000259" key="4">
    <source>
        <dbReference type="Pfam" id="PF02441"/>
    </source>
</evidence>
<evidence type="ECO:0000256" key="3">
    <source>
        <dbReference type="SAM" id="MobiDB-lite"/>
    </source>
</evidence>
<dbReference type="GO" id="GO:0071513">
    <property type="term" value="C:phosphopantothenoylcysteine decarboxylase complex"/>
    <property type="evidence" value="ECO:0007669"/>
    <property type="project" value="TreeGrafter"/>
</dbReference>
<reference evidence="5 6" key="1">
    <citation type="journal article" date="2017" name="BMC Genomics">
        <title>Chromosome level assembly and secondary metabolite potential of the parasitic fungus Cordyceps militaris.</title>
        <authorList>
            <person name="Kramer G.J."/>
            <person name="Nodwell J.R."/>
        </authorList>
    </citation>
    <scope>NUCLEOTIDE SEQUENCE [LARGE SCALE GENOMIC DNA]</scope>
    <source>
        <strain evidence="5 6">ATCC 34164</strain>
    </source>
</reference>
<feature type="domain" description="Flavoprotein" evidence="4">
    <location>
        <begin position="138"/>
        <end position="329"/>
    </location>
</feature>
<evidence type="ECO:0000313" key="6">
    <source>
        <dbReference type="Proteomes" id="UP000323067"/>
    </source>
</evidence>
<feature type="compositionally biased region" description="Basic and acidic residues" evidence="3">
    <location>
        <begin position="32"/>
        <end position="43"/>
    </location>
</feature>
<feature type="region of interest" description="Disordered" evidence="3">
    <location>
        <begin position="16"/>
        <end position="50"/>
    </location>
</feature>
<dbReference type="Gene3D" id="3.40.50.1950">
    <property type="entry name" value="Flavin prenyltransferase-like"/>
    <property type="match status" value="1"/>
</dbReference>
<evidence type="ECO:0000256" key="2">
    <source>
        <dbReference type="ARBA" id="ARBA00038350"/>
    </source>
</evidence>
<gene>
    <name evidence="5" type="ORF">A9K55_006724</name>
</gene>
<proteinExistence type="inferred from homology"/>
<organism evidence="5 6">
    <name type="scientific">Cordyceps militaris</name>
    <name type="common">Caterpillar fungus</name>
    <name type="synonym">Clavaria militaris</name>
    <dbReference type="NCBI Taxonomy" id="73501"/>
    <lineage>
        <taxon>Eukaryota</taxon>
        <taxon>Fungi</taxon>
        <taxon>Dikarya</taxon>
        <taxon>Ascomycota</taxon>
        <taxon>Pezizomycotina</taxon>
        <taxon>Sordariomycetes</taxon>
        <taxon>Hypocreomycetidae</taxon>
        <taxon>Hypocreales</taxon>
        <taxon>Cordycipitaceae</taxon>
        <taxon>Cordyceps</taxon>
    </lineage>
</organism>
<dbReference type="Proteomes" id="UP000323067">
    <property type="component" value="Chromosome vi"/>
</dbReference>
<protein>
    <submittedName>
        <fullName evidence="5">Phosphopantothenoylcysteine decarboxylase</fullName>
    </submittedName>
</protein>
<dbReference type="Pfam" id="PF02441">
    <property type="entry name" value="Flavoprotein"/>
    <property type="match status" value="1"/>
</dbReference>
<comment type="similarity">
    <text evidence="2">Belongs to the HFCD (homooligomeric flavin containing Cys decarboxylase) superfamily.</text>
</comment>
<dbReference type="SUPFAM" id="SSF52507">
    <property type="entry name" value="Homo-oligomeric flavin-containing Cys decarboxylases, HFCD"/>
    <property type="match status" value="1"/>
</dbReference>
<dbReference type="GO" id="GO:0004633">
    <property type="term" value="F:phosphopantothenoylcysteine decarboxylase activity"/>
    <property type="evidence" value="ECO:0007669"/>
    <property type="project" value="TreeGrafter"/>
</dbReference>
<dbReference type="InterPro" id="IPR036551">
    <property type="entry name" value="Flavin_trans-like"/>
</dbReference>
<dbReference type="GO" id="GO:0015937">
    <property type="term" value="P:coenzyme A biosynthetic process"/>
    <property type="evidence" value="ECO:0007669"/>
    <property type="project" value="UniProtKB-KW"/>
</dbReference>
<evidence type="ECO:0000256" key="1">
    <source>
        <dbReference type="ARBA" id="ARBA00022993"/>
    </source>
</evidence>
<dbReference type="VEuPathDB" id="FungiDB:CCM_02182"/>
<name>A0A2H4SDN4_CORMI</name>
<dbReference type="EMBL" id="CP023323">
    <property type="protein sequence ID" value="ATY61206.1"/>
    <property type="molecule type" value="Genomic_DNA"/>
</dbReference>
<dbReference type="OrthoDB" id="1532798at2759"/>
<dbReference type="AlphaFoldDB" id="A0A2H4SDN4"/>
<dbReference type="PANTHER" id="PTHR14359:SF6">
    <property type="entry name" value="PHOSPHOPANTOTHENOYLCYSTEINE DECARBOXYLASE"/>
    <property type="match status" value="1"/>
</dbReference>
<sequence>MVQRLLRNGSGNMWSLASSRKLQGSRISTQPDKAETLHVDKSRPPSPPVRKVPANGWFMWWCGSKMDTMGARQLHMQKAPGQPTHTISSHQSSPACNRGEASQRTEAQPLLFHIMADQPPSESPAASVAASQSDGKQHLLVAASGSVATIKLPEIISALSSRQRLSIRIILTKSATHFLAGQATEQPSLESLSRLPNVDGLYIDEDEWTSPGWTRGASILHIELRRWADVLFVVPLSANLLARIAAGMCDDLLSSVIRAWDTRRAAIVVAPSMNTLMWEHPLTEQHLAMLRSWPWFHILLPQPKALACGDVGQGAMREWQEIVVDVKQRLDDLDT</sequence>
<keyword evidence="1" id="KW-0173">Coenzyme A biosynthesis</keyword>
<dbReference type="PANTHER" id="PTHR14359">
    <property type="entry name" value="HOMO-OLIGOMERIC FLAVIN CONTAINING CYS DECARBOXYLASE FAMILY"/>
    <property type="match status" value="1"/>
</dbReference>
<dbReference type="GO" id="GO:0010181">
    <property type="term" value="F:FMN binding"/>
    <property type="evidence" value="ECO:0007669"/>
    <property type="project" value="TreeGrafter"/>
</dbReference>
<dbReference type="VEuPathDB" id="FungiDB:A9K55_006724"/>
<evidence type="ECO:0000313" key="5">
    <source>
        <dbReference type="EMBL" id="ATY61206.1"/>
    </source>
</evidence>
<dbReference type="InterPro" id="IPR003382">
    <property type="entry name" value="Flavoprotein"/>
</dbReference>